<protein>
    <submittedName>
        <fullName evidence="3">DUF262 domain-containing protein</fullName>
    </submittedName>
</protein>
<evidence type="ECO:0000313" key="4">
    <source>
        <dbReference type="Proteomes" id="UP000294325"/>
    </source>
</evidence>
<accession>A0A4P7C1H0</accession>
<keyword evidence="4" id="KW-1185">Reference proteome</keyword>
<dbReference type="PANTHER" id="PTHR35149:SF2">
    <property type="entry name" value="DUF262 DOMAIN-CONTAINING PROTEIN"/>
    <property type="match status" value="1"/>
</dbReference>
<organism evidence="3 4">
    <name type="scientific">Nitrosococcus wardiae</name>
    <dbReference type="NCBI Taxonomy" id="1814290"/>
    <lineage>
        <taxon>Bacteria</taxon>
        <taxon>Pseudomonadati</taxon>
        <taxon>Pseudomonadota</taxon>
        <taxon>Gammaproteobacteria</taxon>
        <taxon>Chromatiales</taxon>
        <taxon>Chromatiaceae</taxon>
        <taxon>Nitrosococcus</taxon>
    </lineage>
</organism>
<gene>
    <name evidence="3" type="ORF">E3U44_18240</name>
</gene>
<evidence type="ECO:0000313" key="3">
    <source>
        <dbReference type="EMBL" id="QBQ56221.1"/>
    </source>
</evidence>
<dbReference type="OrthoDB" id="9798761at2"/>
<dbReference type="EMBL" id="CP038033">
    <property type="protein sequence ID" value="QBQ56221.1"/>
    <property type="molecule type" value="Genomic_DNA"/>
</dbReference>
<dbReference type="Proteomes" id="UP000294325">
    <property type="component" value="Chromosome"/>
</dbReference>
<feature type="domain" description="GmrSD restriction endonucleases N-terminal" evidence="2">
    <location>
        <begin position="27"/>
        <end position="224"/>
    </location>
</feature>
<dbReference type="KEGG" id="nwr:E3U44_18240"/>
<dbReference type="PANTHER" id="PTHR35149">
    <property type="entry name" value="SLL5132 PROTEIN"/>
    <property type="match status" value="1"/>
</dbReference>
<dbReference type="InterPro" id="IPR004919">
    <property type="entry name" value="GmrSD_N"/>
</dbReference>
<evidence type="ECO:0000259" key="2">
    <source>
        <dbReference type="Pfam" id="PF03235"/>
    </source>
</evidence>
<feature type="region of interest" description="Disordered" evidence="1">
    <location>
        <begin position="311"/>
        <end position="331"/>
    </location>
</feature>
<evidence type="ECO:0000256" key="1">
    <source>
        <dbReference type="SAM" id="MobiDB-lite"/>
    </source>
</evidence>
<sequence>MDHRRLYSGAVVMTLRSRLLTLQDIDEHRYFFTVPLYQRLYVWSEDQIDTLLEDVLAAYQQGEEMLYLGTTLVVERESNETGTTFDLIDGQHTLWMMSLVWREQEAMQRFLYHQDSSKGPAKRPRITFAIRQDINTFFAERIEGKESRCVGSPPIEDALATLESFVEAREPGLDLPRFTRFLFEKVKLVLTQVPPHTDLNKLFEVINHRGLQLQHHQILKARLLSWLDTTERQRYALLWEACADMGRYVEKNLKDLTQDNPSFKVSALYEDKAGAEGREDLASAEKVLEALAGPQATAEEDEPLSLAAILEGPTGSRQNKDSAPPAVDDEHYESDEVRSIISFPLLLQHTLRIWLQRQGKADLPRILDKELLRLFDAHFLQEGASGAQVKSFIELLWEIRYCFDQSVIKWVNTGEEERQLICGYGKVQARPAA</sequence>
<proteinExistence type="predicted"/>
<dbReference type="AlphaFoldDB" id="A0A4P7C1H0"/>
<reference evidence="3 4" key="1">
    <citation type="submission" date="2019-03" db="EMBL/GenBank/DDBJ databases">
        <title>The genome sequence of Nitrosococcus wardiae strain D1FHST reveals the archetypal metabolic capacity of ammonia-oxidizing Gammaproteobacteria.</title>
        <authorList>
            <person name="Wang L."/>
            <person name="Lim C.K."/>
            <person name="Hanson T.E."/>
            <person name="Dang H."/>
            <person name="Klotz M.G."/>
        </authorList>
    </citation>
    <scope>NUCLEOTIDE SEQUENCE [LARGE SCALE GENOMIC DNA]</scope>
    <source>
        <strain evidence="3 4">D1FHS</strain>
    </source>
</reference>
<dbReference type="Pfam" id="PF03235">
    <property type="entry name" value="GmrSD_N"/>
    <property type="match status" value="1"/>
</dbReference>
<name>A0A4P7C1H0_9GAMM</name>